<protein>
    <recommendedName>
        <fullName evidence="3">Calcineurin-like phosphoesterase domain-containing protein</fullName>
    </recommendedName>
</protein>
<proteinExistence type="predicted"/>
<evidence type="ECO:0000313" key="2">
    <source>
        <dbReference type="Proteomes" id="UP000054560"/>
    </source>
</evidence>
<gene>
    <name evidence="1" type="ORF">SARC_00468</name>
</gene>
<dbReference type="Proteomes" id="UP000054560">
    <property type="component" value="Unassembled WGS sequence"/>
</dbReference>
<reference evidence="1 2" key="1">
    <citation type="submission" date="2011-02" db="EMBL/GenBank/DDBJ databases">
        <title>The Genome Sequence of Sphaeroforma arctica JP610.</title>
        <authorList>
            <consortium name="The Broad Institute Genome Sequencing Platform"/>
            <person name="Russ C."/>
            <person name="Cuomo C."/>
            <person name="Young S.K."/>
            <person name="Zeng Q."/>
            <person name="Gargeya S."/>
            <person name="Alvarado L."/>
            <person name="Berlin A."/>
            <person name="Chapman S.B."/>
            <person name="Chen Z."/>
            <person name="Freedman E."/>
            <person name="Gellesch M."/>
            <person name="Goldberg J."/>
            <person name="Griggs A."/>
            <person name="Gujja S."/>
            <person name="Heilman E."/>
            <person name="Heiman D."/>
            <person name="Howarth C."/>
            <person name="Mehta T."/>
            <person name="Neiman D."/>
            <person name="Pearson M."/>
            <person name="Roberts A."/>
            <person name="Saif S."/>
            <person name="Shea T."/>
            <person name="Shenoy N."/>
            <person name="Sisk P."/>
            <person name="Stolte C."/>
            <person name="Sykes S."/>
            <person name="White J."/>
            <person name="Yandava C."/>
            <person name="Burger G."/>
            <person name="Gray M.W."/>
            <person name="Holland P.W.H."/>
            <person name="King N."/>
            <person name="Lang F.B.F."/>
            <person name="Roger A.J."/>
            <person name="Ruiz-Trillo I."/>
            <person name="Haas B."/>
            <person name="Nusbaum C."/>
            <person name="Birren B."/>
        </authorList>
    </citation>
    <scope>NUCLEOTIDE SEQUENCE [LARGE SCALE GENOMIC DNA]</scope>
    <source>
        <strain evidence="1 2">JP610</strain>
    </source>
</reference>
<evidence type="ECO:0000313" key="1">
    <source>
        <dbReference type="EMBL" id="KNC87431.1"/>
    </source>
</evidence>
<dbReference type="GeneID" id="25900972"/>
<dbReference type="RefSeq" id="XP_014161333.1">
    <property type="nucleotide sequence ID" value="XM_014305858.1"/>
</dbReference>
<accession>A0A0L0GEY8</accession>
<dbReference type="AlphaFoldDB" id="A0A0L0GEY8"/>
<sequence>MRLTARDDAEPTLKFENFVNNTVPVINPSVVLCTGDITRGYGNSTGLFDLQGEQNKQEWQLYKLVCATVVILYVCIET</sequence>
<name>A0A0L0GEY8_9EUKA</name>
<keyword evidence="2" id="KW-1185">Reference proteome</keyword>
<organism evidence="1 2">
    <name type="scientific">Sphaeroforma arctica JP610</name>
    <dbReference type="NCBI Taxonomy" id="667725"/>
    <lineage>
        <taxon>Eukaryota</taxon>
        <taxon>Ichthyosporea</taxon>
        <taxon>Ichthyophonida</taxon>
        <taxon>Sphaeroforma</taxon>
    </lineage>
</organism>
<evidence type="ECO:0008006" key="3">
    <source>
        <dbReference type="Google" id="ProtNLM"/>
    </source>
</evidence>
<dbReference type="OrthoDB" id="1687935at2759"/>
<dbReference type="EMBL" id="KQ241610">
    <property type="protein sequence ID" value="KNC87431.1"/>
    <property type="molecule type" value="Genomic_DNA"/>
</dbReference>